<dbReference type="OrthoDB" id="185373at2759"/>
<dbReference type="AlphaFoldDB" id="A0A1Y2CMN3"/>
<evidence type="ECO:0000313" key="4">
    <source>
        <dbReference type="Proteomes" id="UP000193642"/>
    </source>
</evidence>
<organism evidence="3 4">
    <name type="scientific">Rhizoclosmatium globosum</name>
    <dbReference type="NCBI Taxonomy" id="329046"/>
    <lineage>
        <taxon>Eukaryota</taxon>
        <taxon>Fungi</taxon>
        <taxon>Fungi incertae sedis</taxon>
        <taxon>Chytridiomycota</taxon>
        <taxon>Chytridiomycota incertae sedis</taxon>
        <taxon>Chytridiomycetes</taxon>
        <taxon>Chytridiales</taxon>
        <taxon>Chytriomycetaceae</taxon>
        <taxon>Rhizoclosmatium</taxon>
    </lineage>
</organism>
<dbReference type="STRING" id="329046.A0A1Y2CMN3"/>
<name>A0A1Y2CMN3_9FUNG</name>
<feature type="region of interest" description="Disordered" evidence="2">
    <location>
        <begin position="197"/>
        <end position="222"/>
    </location>
</feature>
<proteinExistence type="predicted"/>
<reference evidence="3 4" key="1">
    <citation type="submission" date="2016-07" db="EMBL/GenBank/DDBJ databases">
        <title>Pervasive Adenine N6-methylation of Active Genes in Fungi.</title>
        <authorList>
            <consortium name="DOE Joint Genome Institute"/>
            <person name="Mondo S.J."/>
            <person name="Dannebaum R.O."/>
            <person name="Kuo R.C."/>
            <person name="Labutti K."/>
            <person name="Haridas S."/>
            <person name="Kuo A."/>
            <person name="Salamov A."/>
            <person name="Ahrendt S.R."/>
            <person name="Lipzen A."/>
            <person name="Sullivan W."/>
            <person name="Andreopoulos W.B."/>
            <person name="Clum A."/>
            <person name="Lindquist E."/>
            <person name="Daum C."/>
            <person name="Ramamoorthy G.K."/>
            <person name="Gryganskyi A."/>
            <person name="Culley D."/>
            <person name="Magnuson J.K."/>
            <person name="James T.Y."/>
            <person name="O'Malley M.A."/>
            <person name="Stajich J.E."/>
            <person name="Spatafora J.W."/>
            <person name="Visel A."/>
            <person name="Grigoriev I.V."/>
        </authorList>
    </citation>
    <scope>NUCLEOTIDE SEQUENCE [LARGE SCALE GENOMIC DNA]</scope>
    <source>
        <strain evidence="3 4">JEL800</strain>
    </source>
</reference>
<feature type="repeat" description="PPR" evidence="1">
    <location>
        <begin position="150"/>
        <end position="184"/>
    </location>
</feature>
<comment type="caution">
    <text evidence="3">The sequence shown here is derived from an EMBL/GenBank/DDBJ whole genome shotgun (WGS) entry which is preliminary data.</text>
</comment>
<evidence type="ECO:0000256" key="2">
    <source>
        <dbReference type="SAM" id="MobiDB-lite"/>
    </source>
</evidence>
<feature type="compositionally biased region" description="Acidic residues" evidence="2">
    <location>
        <begin position="200"/>
        <end position="209"/>
    </location>
</feature>
<dbReference type="InterPro" id="IPR002885">
    <property type="entry name" value="PPR_rpt"/>
</dbReference>
<protein>
    <recommendedName>
        <fullName evidence="5">Pentacotripeptide-repeat region of PRORP domain-containing protein</fullName>
    </recommendedName>
</protein>
<dbReference type="Proteomes" id="UP000193642">
    <property type="component" value="Unassembled WGS sequence"/>
</dbReference>
<dbReference type="InterPro" id="IPR011990">
    <property type="entry name" value="TPR-like_helical_dom_sf"/>
</dbReference>
<sequence length="222" mass="25199">MVDSGIVPDMATTAPIVGYFSQRGDWKNVVKVIESSRQISESSEVAHYFGKERGRVRYSEIVPHNVVLEQMRRNGNLAGVLRRFLEITGRDKELQDVGTSYHNKEGPVEKHNIEPDFRTYDILVRALANMNDLDSARYWFDDAIQRNIVDTRLVNTLMAFYLKAGQCQKAKEVYGLIDECGLVPDPVSVTLLFKANSNEKEDDENDESSETLWVGVHNKGDD</sequence>
<evidence type="ECO:0000313" key="3">
    <source>
        <dbReference type="EMBL" id="ORY48263.1"/>
    </source>
</evidence>
<dbReference type="Gene3D" id="1.25.40.10">
    <property type="entry name" value="Tetratricopeptide repeat domain"/>
    <property type="match status" value="1"/>
</dbReference>
<evidence type="ECO:0000256" key="1">
    <source>
        <dbReference type="PROSITE-ProRule" id="PRU00708"/>
    </source>
</evidence>
<evidence type="ECO:0008006" key="5">
    <source>
        <dbReference type="Google" id="ProtNLM"/>
    </source>
</evidence>
<dbReference type="EMBL" id="MCGO01000012">
    <property type="protein sequence ID" value="ORY48263.1"/>
    <property type="molecule type" value="Genomic_DNA"/>
</dbReference>
<dbReference type="PROSITE" id="PS51375">
    <property type="entry name" value="PPR"/>
    <property type="match status" value="1"/>
</dbReference>
<gene>
    <name evidence="3" type="ORF">BCR33DRAFT_63116</name>
</gene>
<accession>A0A1Y2CMN3</accession>
<dbReference type="PANTHER" id="PTHR47939:SF5">
    <property type="entry name" value="PENTACOTRIPEPTIDE-REPEAT REGION OF PRORP DOMAIN-CONTAINING PROTEIN"/>
    <property type="match status" value="1"/>
</dbReference>
<dbReference type="InterPro" id="IPR050667">
    <property type="entry name" value="PPR-containing_protein"/>
</dbReference>
<dbReference type="PANTHER" id="PTHR47939">
    <property type="entry name" value="MEMBRANE-ASSOCIATED SALT-INDUCIBLE PROTEIN-LIKE"/>
    <property type="match status" value="1"/>
</dbReference>
<dbReference type="NCBIfam" id="TIGR00756">
    <property type="entry name" value="PPR"/>
    <property type="match status" value="2"/>
</dbReference>
<keyword evidence="4" id="KW-1185">Reference proteome</keyword>
<dbReference type="Pfam" id="PF01535">
    <property type="entry name" value="PPR"/>
    <property type="match status" value="2"/>
</dbReference>